<protein>
    <recommendedName>
        <fullName evidence="1">F-box domain-containing protein</fullName>
    </recommendedName>
</protein>
<dbReference type="AlphaFoldDB" id="A0AAD7IJA0"/>
<proteinExistence type="predicted"/>
<organism evidence="2 3">
    <name type="scientific">Mycena maculata</name>
    <dbReference type="NCBI Taxonomy" id="230809"/>
    <lineage>
        <taxon>Eukaryota</taxon>
        <taxon>Fungi</taxon>
        <taxon>Dikarya</taxon>
        <taxon>Basidiomycota</taxon>
        <taxon>Agaricomycotina</taxon>
        <taxon>Agaricomycetes</taxon>
        <taxon>Agaricomycetidae</taxon>
        <taxon>Agaricales</taxon>
        <taxon>Marasmiineae</taxon>
        <taxon>Mycenaceae</taxon>
        <taxon>Mycena</taxon>
    </lineage>
</organism>
<dbReference type="Pfam" id="PF00646">
    <property type="entry name" value="F-box"/>
    <property type="match status" value="1"/>
</dbReference>
<sequence length="283" mass="32152">MVLTRRAYKSITRWLPNEILSEVVQWVTPPDLVALCQTSHLMKGIATPLLYRAVSLSKISGMKRFITTMERHANDPVSKAEHVRQFCIHQFAPNIPENILQKITLVLSYFSRLTSLQLFSLNNHFPELLRTAHFPSLTDFRCHVLPRLSSSLSSFLNRHQTITDLYLCRIFDDAMPTLDHIHLPNLHTISMPGSFIPCLVHDDTNVVIMCIFWFPDQLDNVEIALPALCRLSSADKHALDAHCDRSHEPWFIGLAAKNMPDVCVLTCHKLGNLAGRVTPNQVV</sequence>
<evidence type="ECO:0000313" key="2">
    <source>
        <dbReference type="EMBL" id="KAJ7743513.1"/>
    </source>
</evidence>
<keyword evidence="3" id="KW-1185">Reference proteome</keyword>
<gene>
    <name evidence="2" type="ORF">DFH07DRAFT_36142</name>
</gene>
<name>A0AAD7IJA0_9AGAR</name>
<dbReference type="SUPFAM" id="SSF81383">
    <property type="entry name" value="F-box domain"/>
    <property type="match status" value="1"/>
</dbReference>
<dbReference type="Proteomes" id="UP001215280">
    <property type="component" value="Unassembled WGS sequence"/>
</dbReference>
<dbReference type="EMBL" id="JARJLG010000112">
    <property type="protein sequence ID" value="KAJ7743513.1"/>
    <property type="molecule type" value="Genomic_DNA"/>
</dbReference>
<comment type="caution">
    <text evidence="2">The sequence shown here is derived from an EMBL/GenBank/DDBJ whole genome shotgun (WGS) entry which is preliminary data.</text>
</comment>
<reference evidence="2" key="1">
    <citation type="submission" date="2023-03" db="EMBL/GenBank/DDBJ databases">
        <title>Massive genome expansion in bonnet fungi (Mycena s.s.) driven by repeated elements and novel gene families across ecological guilds.</title>
        <authorList>
            <consortium name="Lawrence Berkeley National Laboratory"/>
            <person name="Harder C.B."/>
            <person name="Miyauchi S."/>
            <person name="Viragh M."/>
            <person name="Kuo A."/>
            <person name="Thoen E."/>
            <person name="Andreopoulos B."/>
            <person name="Lu D."/>
            <person name="Skrede I."/>
            <person name="Drula E."/>
            <person name="Henrissat B."/>
            <person name="Morin E."/>
            <person name="Kohler A."/>
            <person name="Barry K."/>
            <person name="LaButti K."/>
            <person name="Morin E."/>
            <person name="Salamov A."/>
            <person name="Lipzen A."/>
            <person name="Mereny Z."/>
            <person name="Hegedus B."/>
            <person name="Baldrian P."/>
            <person name="Stursova M."/>
            <person name="Weitz H."/>
            <person name="Taylor A."/>
            <person name="Grigoriev I.V."/>
            <person name="Nagy L.G."/>
            <person name="Martin F."/>
            <person name="Kauserud H."/>
        </authorList>
    </citation>
    <scope>NUCLEOTIDE SEQUENCE</scope>
    <source>
        <strain evidence="2">CBHHK188m</strain>
    </source>
</reference>
<accession>A0AAD7IJA0</accession>
<dbReference type="InterPro" id="IPR036047">
    <property type="entry name" value="F-box-like_dom_sf"/>
</dbReference>
<evidence type="ECO:0000259" key="1">
    <source>
        <dbReference type="Pfam" id="PF00646"/>
    </source>
</evidence>
<evidence type="ECO:0000313" key="3">
    <source>
        <dbReference type="Proteomes" id="UP001215280"/>
    </source>
</evidence>
<feature type="domain" description="F-box" evidence="1">
    <location>
        <begin position="15"/>
        <end position="44"/>
    </location>
</feature>
<dbReference type="InterPro" id="IPR001810">
    <property type="entry name" value="F-box_dom"/>
</dbReference>